<reference evidence="1" key="2">
    <citation type="submission" date="2020-11" db="EMBL/GenBank/DDBJ databases">
        <authorList>
            <consortium name="DOE Joint Genome Institute"/>
            <person name="Kuo A."/>
            <person name="Miyauchi S."/>
            <person name="Kiss E."/>
            <person name="Drula E."/>
            <person name="Kohler A."/>
            <person name="Sanchez-Garcia M."/>
            <person name="Andreopoulos B."/>
            <person name="Barry K.W."/>
            <person name="Bonito G."/>
            <person name="Buee M."/>
            <person name="Carver A."/>
            <person name="Chen C."/>
            <person name="Cichocki N."/>
            <person name="Clum A."/>
            <person name="Culley D."/>
            <person name="Crous P.W."/>
            <person name="Fauchery L."/>
            <person name="Girlanda M."/>
            <person name="Hayes R."/>
            <person name="Keri Z."/>
            <person name="Labutti K."/>
            <person name="Lipzen A."/>
            <person name="Lombard V."/>
            <person name="Magnuson J."/>
            <person name="Maillard F."/>
            <person name="Morin E."/>
            <person name="Murat C."/>
            <person name="Nolan M."/>
            <person name="Ohm R."/>
            <person name="Pangilinan J."/>
            <person name="Pereira M."/>
            <person name="Perotto S."/>
            <person name="Peter M."/>
            <person name="Riley R."/>
            <person name="Sitrit Y."/>
            <person name="Stielow B."/>
            <person name="Szollosi G."/>
            <person name="Zifcakova L."/>
            <person name="Stursova M."/>
            <person name="Spatafora J.W."/>
            <person name="Tedersoo L."/>
            <person name="Vaario L.-M."/>
            <person name="Yamada A."/>
            <person name="Yan M."/>
            <person name="Wang P."/>
            <person name="Xu J."/>
            <person name="Bruns T."/>
            <person name="Baldrian P."/>
            <person name="Vilgalys R."/>
            <person name="Henrissat B."/>
            <person name="Grigoriev I.V."/>
            <person name="Hibbett D."/>
            <person name="Nagy L.G."/>
            <person name="Martin F.M."/>
        </authorList>
    </citation>
    <scope>NUCLEOTIDE SEQUENCE</scope>
    <source>
        <strain evidence="1">UH-Tt-Lm1</strain>
    </source>
</reference>
<evidence type="ECO:0000313" key="1">
    <source>
        <dbReference type="EMBL" id="KAF9781511.1"/>
    </source>
</evidence>
<organism evidence="1 2">
    <name type="scientific">Thelephora terrestris</name>
    <dbReference type="NCBI Taxonomy" id="56493"/>
    <lineage>
        <taxon>Eukaryota</taxon>
        <taxon>Fungi</taxon>
        <taxon>Dikarya</taxon>
        <taxon>Basidiomycota</taxon>
        <taxon>Agaricomycotina</taxon>
        <taxon>Agaricomycetes</taxon>
        <taxon>Thelephorales</taxon>
        <taxon>Thelephoraceae</taxon>
        <taxon>Thelephora</taxon>
    </lineage>
</organism>
<reference evidence="1" key="1">
    <citation type="journal article" date="2020" name="Nat. Commun.">
        <title>Large-scale genome sequencing of mycorrhizal fungi provides insights into the early evolution of symbiotic traits.</title>
        <authorList>
            <person name="Miyauchi S."/>
            <person name="Kiss E."/>
            <person name="Kuo A."/>
            <person name="Drula E."/>
            <person name="Kohler A."/>
            <person name="Sanchez-Garcia M."/>
            <person name="Morin E."/>
            <person name="Andreopoulos B."/>
            <person name="Barry K.W."/>
            <person name="Bonito G."/>
            <person name="Buee M."/>
            <person name="Carver A."/>
            <person name="Chen C."/>
            <person name="Cichocki N."/>
            <person name="Clum A."/>
            <person name="Culley D."/>
            <person name="Crous P.W."/>
            <person name="Fauchery L."/>
            <person name="Girlanda M."/>
            <person name="Hayes R.D."/>
            <person name="Keri Z."/>
            <person name="LaButti K."/>
            <person name="Lipzen A."/>
            <person name="Lombard V."/>
            <person name="Magnuson J."/>
            <person name="Maillard F."/>
            <person name="Murat C."/>
            <person name="Nolan M."/>
            <person name="Ohm R.A."/>
            <person name="Pangilinan J."/>
            <person name="Pereira M.F."/>
            <person name="Perotto S."/>
            <person name="Peter M."/>
            <person name="Pfister S."/>
            <person name="Riley R."/>
            <person name="Sitrit Y."/>
            <person name="Stielow J.B."/>
            <person name="Szollosi G."/>
            <person name="Zifcakova L."/>
            <person name="Stursova M."/>
            <person name="Spatafora J.W."/>
            <person name="Tedersoo L."/>
            <person name="Vaario L.M."/>
            <person name="Yamada A."/>
            <person name="Yan M."/>
            <person name="Wang P."/>
            <person name="Xu J."/>
            <person name="Bruns T."/>
            <person name="Baldrian P."/>
            <person name="Vilgalys R."/>
            <person name="Dunand C."/>
            <person name="Henrissat B."/>
            <person name="Grigoriev I.V."/>
            <person name="Hibbett D."/>
            <person name="Nagy L.G."/>
            <person name="Martin F.M."/>
        </authorList>
    </citation>
    <scope>NUCLEOTIDE SEQUENCE</scope>
    <source>
        <strain evidence="1">UH-Tt-Lm1</strain>
    </source>
</reference>
<keyword evidence="2" id="KW-1185">Reference proteome</keyword>
<name>A0A9P6H8B4_9AGAM</name>
<comment type="caution">
    <text evidence="1">The sequence shown here is derived from an EMBL/GenBank/DDBJ whole genome shotgun (WGS) entry which is preliminary data.</text>
</comment>
<dbReference type="OrthoDB" id="3268677at2759"/>
<accession>A0A9P6H8B4</accession>
<sequence length="65" mass="7127">MPDTTVTIPIINGQPVSLLQDSKHALKTLQNNLFSGARLLTLGNYTMLYTTIRDLAFANGSPLYC</sequence>
<proteinExistence type="predicted"/>
<protein>
    <submittedName>
        <fullName evidence="1">Uncharacterized protein</fullName>
    </submittedName>
</protein>
<dbReference type="AlphaFoldDB" id="A0A9P6H8B4"/>
<dbReference type="EMBL" id="WIUZ02000013">
    <property type="protein sequence ID" value="KAF9781511.1"/>
    <property type="molecule type" value="Genomic_DNA"/>
</dbReference>
<dbReference type="Proteomes" id="UP000736335">
    <property type="component" value="Unassembled WGS sequence"/>
</dbReference>
<evidence type="ECO:0000313" key="2">
    <source>
        <dbReference type="Proteomes" id="UP000736335"/>
    </source>
</evidence>
<gene>
    <name evidence="1" type="ORF">BJ322DRAFT_1010486</name>
</gene>